<reference evidence="1" key="1">
    <citation type="submission" date="2023-07" db="EMBL/GenBank/DDBJ databases">
        <title>draft genome sequence of fig (Ficus carica).</title>
        <authorList>
            <person name="Takahashi T."/>
            <person name="Nishimura K."/>
        </authorList>
    </citation>
    <scope>NUCLEOTIDE SEQUENCE</scope>
</reference>
<proteinExistence type="predicted"/>
<sequence>MLISFDLREEEFQIIPFPDDHDREEFGATSATTIINWRLFMWNERVTLLRNVASLSLWPPNSDAKPMRMWLLDEIAGGYPQKTAFCWTKYADLLSGGNLRYFPVVFWRNDELLCFTYQKGLVSCNLRTKKLRIVELDPAENGYFHAFVYVESLVSIEGAKKMI</sequence>
<evidence type="ECO:0000313" key="2">
    <source>
        <dbReference type="Proteomes" id="UP001187192"/>
    </source>
</evidence>
<accession>A0AA87Z4Z7</accession>
<organism evidence="1 2">
    <name type="scientific">Ficus carica</name>
    <name type="common">Common fig</name>
    <dbReference type="NCBI Taxonomy" id="3494"/>
    <lineage>
        <taxon>Eukaryota</taxon>
        <taxon>Viridiplantae</taxon>
        <taxon>Streptophyta</taxon>
        <taxon>Embryophyta</taxon>
        <taxon>Tracheophyta</taxon>
        <taxon>Spermatophyta</taxon>
        <taxon>Magnoliopsida</taxon>
        <taxon>eudicotyledons</taxon>
        <taxon>Gunneridae</taxon>
        <taxon>Pentapetalae</taxon>
        <taxon>rosids</taxon>
        <taxon>fabids</taxon>
        <taxon>Rosales</taxon>
        <taxon>Moraceae</taxon>
        <taxon>Ficeae</taxon>
        <taxon>Ficus</taxon>
    </lineage>
</organism>
<dbReference type="EMBL" id="BTGU01000001">
    <property type="protein sequence ID" value="GMN25490.1"/>
    <property type="molecule type" value="Genomic_DNA"/>
</dbReference>
<evidence type="ECO:0000313" key="1">
    <source>
        <dbReference type="EMBL" id="GMN25490.1"/>
    </source>
</evidence>
<protein>
    <recommendedName>
        <fullName evidence="3">F-box associated domain-containing protein</fullName>
    </recommendedName>
</protein>
<evidence type="ECO:0008006" key="3">
    <source>
        <dbReference type="Google" id="ProtNLM"/>
    </source>
</evidence>
<dbReference type="Proteomes" id="UP001187192">
    <property type="component" value="Unassembled WGS sequence"/>
</dbReference>
<name>A0AA87Z4Z7_FICCA</name>
<gene>
    <name evidence="1" type="ORF">TIFTF001_000959</name>
</gene>
<dbReference type="AlphaFoldDB" id="A0AA87Z4Z7"/>
<keyword evidence="2" id="KW-1185">Reference proteome</keyword>
<comment type="caution">
    <text evidence="1">The sequence shown here is derived from an EMBL/GenBank/DDBJ whole genome shotgun (WGS) entry which is preliminary data.</text>
</comment>